<dbReference type="Pfam" id="PF04392">
    <property type="entry name" value="ABC_sub_bind"/>
    <property type="match status" value="1"/>
</dbReference>
<feature type="domain" description="GGDEF" evidence="2">
    <location>
        <begin position="425"/>
        <end position="555"/>
    </location>
</feature>
<keyword evidence="1" id="KW-0472">Membrane</keyword>
<dbReference type="InterPro" id="IPR029057">
    <property type="entry name" value="PRTase-like"/>
</dbReference>
<evidence type="ECO:0000313" key="3">
    <source>
        <dbReference type="EMBL" id="MCY6372752.1"/>
    </source>
</evidence>
<comment type="caution">
    <text evidence="3">The sequence shown here is derived from an EMBL/GenBank/DDBJ whole genome shotgun (WGS) entry which is preliminary data.</text>
</comment>
<organism evidence="3 4">
    <name type="scientific">Clostridium ganghwense</name>
    <dbReference type="NCBI Taxonomy" id="312089"/>
    <lineage>
        <taxon>Bacteria</taxon>
        <taxon>Bacillati</taxon>
        <taxon>Bacillota</taxon>
        <taxon>Clostridia</taxon>
        <taxon>Eubacteriales</taxon>
        <taxon>Clostridiaceae</taxon>
        <taxon>Clostridium</taxon>
    </lineage>
</organism>
<dbReference type="InterPro" id="IPR043128">
    <property type="entry name" value="Rev_trsase/Diguanyl_cyclase"/>
</dbReference>
<dbReference type="PROSITE" id="PS50887">
    <property type="entry name" value="GGDEF"/>
    <property type="match status" value="1"/>
</dbReference>
<feature type="transmembrane region" description="Helical" evidence="1">
    <location>
        <begin position="362"/>
        <end position="380"/>
    </location>
</feature>
<dbReference type="InterPro" id="IPR050469">
    <property type="entry name" value="Diguanylate_Cyclase"/>
</dbReference>
<dbReference type="NCBIfam" id="TIGR00254">
    <property type="entry name" value="GGDEF"/>
    <property type="match status" value="1"/>
</dbReference>
<evidence type="ECO:0000313" key="4">
    <source>
        <dbReference type="Proteomes" id="UP001079657"/>
    </source>
</evidence>
<proteinExistence type="predicted"/>
<protein>
    <submittedName>
        <fullName evidence="3">ABC transporter substrate binding protein</fullName>
    </submittedName>
</protein>
<dbReference type="InterPro" id="IPR007487">
    <property type="entry name" value="ABC_transpt-TYRBP-like"/>
</dbReference>
<dbReference type="Pfam" id="PF00990">
    <property type="entry name" value="GGDEF"/>
    <property type="match status" value="1"/>
</dbReference>
<dbReference type="EMBL" id="JAPQES010000011">
    <property type="protein sequence ID" value="MCY6372752.1"/>
    <property type="molecule type" value="Genomic_DNA"/>
</dbReference>
<dbReference type="SUPFAM" id="SSF53271">
    <property type="entry name" value="PRTase-like"/>
    <property type="match status" value="1"/>
</dbReference>
<dbReference type="Gene3D" id="3.30.70.270">
    <property type="match status" value="1"/>
</dbReference>
<dbReference type="PANTHER" id="PTHR45138:SF23">
    <property type="entry name" value="SIGNALING PROTEIN"/>
    <property type="match status" value="1"/>
</dbReference>
<evidence type="ECO:0000256" key="1">
    <source>
        <dbReference type="SAM" id="Phobius"/>
    </source>
</evidence>
<name>A0ABT4CUL5_9CLOT</name>
<sequence length="555" mass="64454">MIKFVNFQFRNNTLNKKMKVYLSIFLVVLVFILISINDVSYAENIRKEKKKILVINSYHHGLKWTDDIEKGIKTVFKNNKEVEFYFDYMDTKRNSNPNYVEKMHRLLEEKYKNKQFDGIIVSDDDAYNFILKYHKKIFPQVPVVFCGVDHLEAYSLNNKELFTGVISITNVKRTIEIALEQNVKTKNIIIINDKTSTGKSNKRLLDEIMPQFNKKVNFIFFEDMNMSDIRESVSKLSKDNIILLMSFNVDKCNNIFSYEESAHLISEKSNVPIYGAWDVYLGHGIVGGMLTNGERQGEVAGKLMLDIVNGRNPQDIPVVKENINKYMFDYTKLKQFHIDLNKLPMESYIINKPTSFLVKYKYVLLGSMFSLVIILLGIIIRKSIIEKKLKVHATIDTLTGVLNRRAGLELLEKQLEFSGKNDKYFKVTVCFIDINYLKLVNDTYGHHEGDKLIKATCRIISDSLRKSDILCRLGGDEFLIIFPRTDLKSARDILKNIDEKIIKHNTSEYIKYTISISRGIAEFDPINPVDIDTLIKTADTEMYRDKKRIKSNDNY</sequence>
<accession>A0ABT4CUL5</accession>
<keyword evidence="1" id="KW-0812">Transmembrane</keyword>
<keyword evidence="4" id="KW-1185">Reference proteome</keyword>
<dbReference type="SUPFAM" id="SSF55073">
    <property type="entry name" value="Nucleotide cyclase"/>
    <property type="match status" value="1"/>
</dbReference>
<dbReference type="Proteomes" id="UP001079657">
    <property type="component" value="Unassembled WGS sequence"/>
</dbReference>
<dbReference type="InterPro" id="IPR029787">
    <property type="entry name" value="Nucleotide_cyclase"/>
</dbReference>
<gene>
    <name evidence="3" type="ORF">OXH55_19355</name>
</gene>
<dbReference type="RefSeq" id="WP_268051814.1">
    <property type="nucleotide sequence ID" value="NZ_JAPQES010000011.1"/>
</dbReference>
<dbReference type="Gene3D" id="3.40.50.2300">
    <property type="match status" value="2"/>
</dbReference>
<dbReference type="SMART" id="SM00267">
    <property type="entry name" value="GGDEF"/>
    <property type="match status" value="1"/>
</dbReference>
<dbReference type="InterPro" id="IPR000160">
    <property type="entry name" value="GGDEF_dom"/>
</dbReference>
<evidence type="ECO:0000259" key="2">
    <source>
        <dbReference type="PROSITE" id="PS50887"/>
    </source>
</evidence>
<keyword evidence="1" id="KW-1133">Transmembrane helix</keyword>
<dbReference type="CDD" id="cd01949">
    <property type="entry name" value="GGDEF"/>
    <property type="match status" value="1"/>
</dbReference>
<dbReference type="PANTHER" id="PTHR45138">
    <property type="entry name" value="REGULATORY COMPONENTS OF SENSORY TRANSDUCTION SYSTEM"/>
    <property type="match status" value="1"/>
</dbReference>
<reference evidence="3" key="1">
    <citation type="submission" date="2022-12" db="EMBL/GenBank/DDBJ databases">
        <authorList>
            <person name="Wang J."/>
        </authorList>
    </citation>
    <scope>NUCLEOTIDE SEQUENCE</scope>
    <source>
        <strain evidence="3">HY-42-06</strain>
    </source>
</reference>